<dbReference type="Gene3D" id="1.10.3720.10">
    <property type="entry name" value="MetI-like"/>
    <property type="match status" value="1"/>
</dbReference>
<feature type="transmembrane region" description="Helical" evidence="7">
    <location>
        <begin position="115"/>
        <end position="142"/>
    </location>
</feature>
<keyword evidence="3" id="KW-1003">Cell membrane</keyword>
<feature type="transmembrane region" description="Helical" evidence="7">
    <location>
        <begin position="192"/>
        <end position="217"/>
    </location>
</feature>
<feature type="domain" description="ABC transmembrane type-1" evidence="8">
    <location>
        <begin position="82"/>
        <end position="272"/>
    </location>
</feature>
<evidence type="ECO:0000313" key="10">
    <source>
        <dbReference type="Proteomes" id="UP000258379"/>
    </source>
</evidence>
<keyword evidence="5 7" id="KW-1133">Transmembrane helix</keyword>
<dbReference type="GO" id="GO:0055085">
    <property type="term" value="P:transmembrane transport"/>
    <property type="evidence" value="ECO:0007669"/>
    <property type="project" value="InterPro"/>
</dbReference>
<evidence type="ECO:0000256" key="6">
    <source>
        <dbReference type="ARBA" id="ARBA00023136"/>
    </source>
</evidence>
<proteinExistence type="inferred from homology"/>
<dbReference type="EMBL" id="NNRU01000003">
    <property type="protein sequence ID" value="RFT29093.1"/>
    <property type="molecule type" value="Genomic_DNA"/>
</dbReference>
<protein>
    <submittedName>
        <fullName evidence="9">Carbohydrate ABC transporter permease</fullName>
    </submittedName>
</protein>
<dbReference type="PROSITE" id="PS50928">
    <property type="entry name" value="ABC_TM1"/>
    <property type="match status" value="1"/>
</dbReference>
<reference evidence="9 10" key="1">
    <citation type="submission" date="2017-07" db="EMBL/GenBank/DDBJ databases">
        <title>A comparative genomics approach to explaining the enigmatic role of Gardnerella vaginalis in the vaginal microbiome.</title>
        <authorList>
            <person name="Vancuren S.J."/>
            <person name="Hill J.E."/>
        </authorList>
    </citation>
    <scope>NUCLEOTIDE SEQUENCE [LARGE SCALE GENOMIC DNA]</scope>
    <source>
        <strain evidence="9 10">WP023</strain>
    </source>
</reference>
<feature type="transmembrane region" description="Helical" evidence="7">
    <location>
        <begin position="79"/>
        <end position="108"/>
    </location>
</feature>
<name>A0A3E2CBE7_GARVA</name>
<evidence type="ECO:0000259" key="8">
    <source>
        <dbReference type="PROSITE" id="PS50928"/>
    </source>
</evidence>
<keyword evidence="6 7" id="KW-0472">Membrane</keyword>
<dbReference type="SUPFAM" id="SSF161098">
    <property type="entry name" value="MetI-like"/>
    <property type="match status" value="1"/>
</dbReference>
<dbReference type="CDD" id="cd06261">
    <property type="entry name" value="TM_PBP2"/>
    <property type="match status" value="1"/>
</dbReference>
<sequence length="286" mass="31450">MVNSNSSFRLSKINRVARRVVHDIFVIFIMIIFLAIPFWLLIITAGKTQSEALKLSMSVPKQWHLLENFLTVIRDGKMLAAFFGSIIVTLPSVFIAIFVGSMASWVLARRATKPVAALYVVGISGLILPPAVVTVMMLLKMIGLSGTAVGMICVYVGIYLSTVIFFVTGFIRTIPTALEESMRVDGASPIRIFFMLILPLLAPTIATATILLILYIWNDVFYALFILSGKMSTLPLNLYNVASAGLYLNNWHLIFAYIVLMSLPLLIVFGIAQRKIISGITGGAVK</sequence>
<accession>A0A3E2CBE7</accession>
<keyword evidence="2 7" id="KW-0813">Transport</keyword>
<evidence type="ECO:0000256" key="2">
    <source>
        <dbReference type="ARBA" id="ARBA00022448"/>
    </source>
</evidence>
<dbReference type="AlphaFoldDB" id="A0A3E2CBE7"/>
<dbReference type="Proteomes" id="UP000258379">
    <property type="component" value="Unassembled WGS sequence"/>
</dbReference>
<dbReference type="PANTHER" id="PTHR43744:SF12">
    <property type="entry name" value="ABC TRANSPORTER PERMEASE PROTEIN MG189-RELATED"/>
    <property type="match status" value="1"/>
</dbReference>
<evidence type="ECO:0000256" key="1">
    <source>
        <dbReference type="ARBA" id="ARBA00004651"/>
    </source>
</evidence>
<keyword evidence="4 7" id="KW-0812">Transmembrane</keyword>
<dbReference type="GO" id="GO:0005886">
    <property type="term" value="C:plasma membrane"/>
    <property type="evidence" value="ECO:0007669"/>
    <property type="project" value="UniProtKB-SubCell"/>
</dbReference>
<dbReference type="PANTHER" id="PTHR43744">
    <property type="entry name" value="ABC TRANSPORTER PERMEASE PROTEIN MG189-RELATED-RELATED"/>
    <property type="match status" value="1"/>
</dbReference>
<evidence type="ECO:0000256" key="3">
    <source>
        <dbReference type="ARBA" id="ARBA00022475"/>
    </source>
</evidence>
<feature type="transmembrane region" description="Helical" evidence="7">
    <location>
        <begin position="20"/>
        <end position="42"/>
    </location>
</feature>
<organism evidence="9 10">
    <name type="scientific">Gardnerella vaginalis</name>
    <dbReference type="NCBI Taxonomy" id="2702"/>
    <lineage>
        <taxon>Bacteria</taxon>
        <taxon>Bacillati</taxon>
        <taxon>Actinomycetota</taxon>
        <taxon>Actinomycetes</taxon>
        <taxon>Bifidobacteriales</taxon>
        <taxon>Bifidobacteriaceae</taxon>
        <taxon>Gardnerella</taxon>
    </lineage>
</organism>
<comment type="subcellular location">
    <subcellularLocation>
        <location evidence="1 7">Cell membrane</location>
        <topology evidence="1 7">Multi-pass membrane protein</topology>
    </subcellularLocation>
</comment>
<dbReference type="InterPro" id="IPR000515">
    <property type="entry name" value="MetI-like"/>
</dbReference>
<evidence type="ECO:0000256" key="4">
    <source>
        <dbReference type="ARBA" id="ARBA00022692"/>
    </source>
</evidence>
<comment type="similarity">
    <text evidence="7">Belongs to the binding-protein-dependent transport system permease family.</text>
</comment>
<gene>
    <name evidence="9" type="ORF">CG405_03680</name>
</gene>
<feature type="transmembrane region" description="Helical" evidence="7">
    <location>
        <begin position="148"/>
        <end position="171"/>
    </location>
</feature>
<evidence type="ECO:0000256" key="7">
    <source>
        <dbReference type="RuleBase" id="RU363032"/>
    </source>
</evidence>
<dbReference type="InterPro" id="IPR035906">
    <property type="entry name" value="MetI-like_sf"/>
</dbReference>
<evidence type="ECO:0000313" key="9">
    <source>
        <dbReference type="EMBL" id="RFT29093.1"/>
    </source>
</evidence>
<feature type="transmembrane region" description="Helical" evidence="7">
    <location>
        <begin position="251"/>
        <end position="272"/>
    </location>
</feature>
<evidence type="ECO:0000256" key="5">
    <source>
        <dbReference type="ARBA" id="ARBA00022989"/>
    </source>
</evidence>
<dbReference type="Pfam" id="PF00528">
    <property type="entry name" value="BPD_transp_1"/>
    <property type="match status" value="1"/>
</dbReference>
<comment type="caution">
    <text evidence="9">The sequence shown here is derived from an EMBL/GenBank/DDBJ whole genome shotgun (WGS) entry which is preliminary data.</text>
</comment>